<comment type="function">
    <text evidence="14 19">Bifunctional enzyme that catalyzes the epimerization of the S- and R-forms of NAD(P)HX and the dehydration of the S-form of NAD(P)HX at the expense of ADP, which is converted to AMP. This allows the repair of both epimers of NAD(P)HX, a damaged form of NAD(P)H that is a result of enzymatic or heat-dependent hydration.</text>
</comment>
<evidence type="ECO:0000259" key="20">
    <source>
        <dbReference type="PROSITE" id="PS51383"/>
    </source>
</evidence>
<feature type="binding site" evidence="18">
    <location>
        <position position="126"/>
    </location>
    <ligand>
        <name>K(+)</name>
        <dbReference type="ChEBI" id="CHEBI:29103"/>
    </ligand>
</feature>
<dbReference type="GO" id="GO:0046496">
    <property type="term" value="P:nicotinamide nucleotide metabolic process"/>
    <property type="evidence" value="ECO:0007669"/>
    <property type="project" value="UniProtKB-UniRule"/>
</dbReference>
<evidence type="ECO:0000256" key="18">
    <source>
        <dbReference type="HAMAP-Rule" id="MF_01966"/>
    </source>
</evidence>
<dbReference type="GO" id="GO:0046872">
    <property type="term" value="F:metal ion binding"/>
    <property type="evidence" value="ECO:0007669"/>
    <property type="project" value="UniProtKB-UniRule"/>
</dbReference>
<dbReference type="PROSITE" id="PS51385">
    <property type="entry name" value="YJEF_N"/>
    <property type="match status" value="1"/>
</dbReference>
<accession>A0A931HYI2</accession>
<feature type="binding site" evidence="17">
    <location>
        <position position="325"/>
    </location>
    <ligand>
        <name>(6S)-NADPHX</name>
        <dbReference type="ChEBI" id="CHEBI:64076"/>
    </ligand>
</feature>
<comment type="caution">
    <text evidence="17">Lacks conserved residue(s) required for the propagation of feature annotation.</text>
</comment>
<organism evidence="22 23">
    <name type="scientific">Halobacillus yeomjeoni</name>
    <dbReference type="NCBI Taxonomy" id="311194"/>
    <lineage>
        <taxon>Bacteria</taxon>
        <taxon>Bacillati</taxon>
        <taxon>Bacillota</taxon>
        <taxon>Bacilli</taxon>
        <taxon>Bacillales</taxon>
        <taxon>Bacillaceae</taxon>
        <taxon>Halobacillus</taxon>
    </lineage>
</organism>
<keyword evidence="8 17" id="KW-0521">NADP</keyword>
<dbReference type="PANTHER" id="PTHR12592">
    <property type="entry name" value="ATP-DEPENDENT (S)-NAD(P)H-HYDRATE DEHYDRATASE FAMILY MEMBER"/>
    <property type="match status" value="1"/>
</dbReference>
<feature type="binding site" evidence="17">
    <location>
        <position position="443"/>
    </location>
    <ligand>
        <name>(6S)-NADPHX</name>
        <dbReference type="ChEBI" id="CHEBI:64076"/>
    </ligand>
</feature>
<dbReference type="Pfam" id="PF01256">
    <property type="entry name" value="Carb_kinase"/>
    <property type="match status" value="1"/>
</dbReference>
<dbReference type="PIRSF" id="PIRSF017184">
    <property type="entry name" value="Nnr"/>
    <property type="match status" value="1"/>
</dbReference>
<dbReference type="GO" id="GO:0110051">
    <property type="term" value="P:metabolite repair"/>
    <property type="evidence" value="ECO:0007669"/>
    <property type="project" value="TreeGrafter"/>
</dbReference>
<keyword evidence="9 18" id="KW-0630">Potassium</keyword>
<comment type="catalytic activity">
    <reaction evidence="15 17 19">
        <text>(6S)-NADHX + ADP = AMP + phosphate + NADH + H(+)</text>
        <dbReference type="Rhea" id="RHEA:32223"/>
        <dbReference type="ChEBI" id="CHEBI:15378"/>
        <dbReference type="ChEBI" id="CHEBI:43474"/>
        <dbReference type="ChEBI" id="CHEBI:57945"/>
        <dbReference type="ChEBI" id="CHEBI:64074"/>
        <dbReference type="ChEBI" id="CHEBI:456215"/>
        <dbReference type="ChEBI" id="CHEBI:456216"/>
        <dbReference type="EC" id="4.2.1.136"/>
    </reaction>
</comment>
<dbReference type="PANTHER" id="PTHR12592:SF0">
    <property type="entry name" value="ATP-DEPENDENT (S)-NAD(P)H-HYDRATE DEHYDRATASE"/>
    <property type="match status" value="1"/>
</dbReference>
<dbReference type="PROSITE" id="PS01050">
    <property type="entry name" value="YJEF_C_2"/>
    <property type="match status" value="1"/>
</dbReference>
<gene>
    <name evidence="18" type="primary">nnrE</name>
    <name evidence="17" type="synonym">nnrD</name>
    <name evidence="22" type="ORF">H0267_15255</name>
</gene>
<dbReference type="PROSITE" id="PS51383">
    <property type="entry name" value="YJEF_C_3"/>
    <property type="match status" value="1"/>
</dbReference>
<evidence type="ECO:0000259" key="21">
    <source>
        <dbReference type="PROSITE" id="PS51385"/>
    </source>
</evidence>
<feature type="binding site" evidence="17">
    <location>
        <position position="442"/>
    </location>
    <ligand>
        <name>AMP</name>
        <dbReference type="ChEBI" id="CHEBI:456215"/>
    </ligand>
</feature>
<comment type="similarity">
    <text evidence="3 19">In the N-terminal section; belongs to the NnrE/AIBP family.</text>
</comment>
<evidence type="ECO:0000313" key="23">
    <source>
        <dbReference type="Proteomes" id="UP000614490"/>
    </source>
</evidence>
<keyword evidence="7 17" id="KW-0067">ATP-binding</keyword>
<comment type="catalytic activity">
    <reaction evidence="2 18 19">
        <text>(6R)-NADPHX = (6S)-NADPHX</text>
        <dbReference type="Rhea" id="RHEA:32227"/>
        <dbReference type="ChEBI" id="CHEBI:64076"/>
        <dbReference type="ChEBI" id="CHEBI:64077"/>
        <dbReference type="EC" id="5.1.99.6"/>
    </reaction>
</comment>
<comment type="cofactor">
    <cofactor evidence="18 19">
        <name>K(+)</name>
        <dbReference type="ChEBI" id="CHEBI:29103"/>
    </cofactor>
    <text evidence="18 19">Binds 1 potassium ion per subunit.</text>
</comment>
<sequence>MDIVTAQEMYDWDRAAIEAAGIDGKMLMESAGRAVANDMLQHIKKQDKVIILIGAGNNGGDGFVIARTLLNKGYEVDTWQVVPDEKISGDAEAHKKIFLSSGYDVYPFTTIEDLLPHLKRADVVIDAMLGIGVKGRLREPYASIIQVVNDLHAFRMSVDLPTGVPAGEGESVFDAFRADYTTIIAAPKLSVFLQQSRPFYGEWNVVEIGLPVPLLEKPKRKLWGIDDVKETFPVRAADSHKGSHGKGLMIGGSAFMPGSIVMAARAALKSGLGLLSVATVREAIPAVSSFVQEATFLNVEEQEGWIAGQALEQASSYDGVLVGMGLGRRDGTEVLLQSLIDSVDGPLIVDADGLYLMKSLLPSLKNRKTPTILTPHPGEFAHLAGVSIEELLKSPFSYSRNFALEYGVHLILKGPSTIITSADGEQRVDVSGNAGLAKGGSGDVLSGILLGMVLQTESLMDAMSNSCVIHGCTADWLTQETHSETDLLASDVIEGLSRTFRTLSSSSRS</sequence>
<evidence type="ECO:0000256" key="14">
    <source>
        <dbReference type="ARBA" id="ARBA00025153"/>
    </source>
</evidence>
<comment type="similarity">
    <text evidence="17">Belongs to the NnrD/CARKD family.</text>
</comment>
<dbReference type="InterPro" id="IPR029056">
    <property type="entry name" value="Ribokinase-like"/>
</dbReference>
<feature type="binding site" evidence="18">
    <location>
        <position position="141"/>
    </location>
    <ligand>
        <name>(6S)-NADPHX</name>
        <dbReference type="ChEBI" id="CHEBI:64076"/>
    </ligand>
</feature>
<feature type="binding site" evidence="18">
    <location>
        <position position="162"/>
    </location>
    <ligand>
        <name>K(+)</name>
        <dbReference type="ChEBI" id="CHEBI:29103"/>
    </ligand>
</feature>
<dbReference type="EMBL" id="JADZSC010000004">
    <property type="protein sequence ID" value="MBH0231566.1"/>
    <property type="molecule type" value="Genomic_DNA"/>
</dbReference>
<dbReference type="GO" id="GO:0005524">
    <property type="term" value="F:ATP binding"/>
    <property type="evidence" value="ECO:0007669"/>
    <property type="project" value="UniProtKB-UniRule"/>
</dbReference>
<evidence type="ECO:0000256" key="7">
    <source>
        <dbReference type="ARBA" id="ARBA00022840"/>
    </source>
</evidence>
<evidence type="ECO:0000256" key="17">
    <source>
        <dbReference type="HAMAP-Rule" id="MF_01965"/>
    </source>
</evidence>
<comment type="similarity">
    <text evidence="4 19">In the C-terminal section; belongs to the NnrD/CARKD family.</text>
</comment>
<keyword evidence="6 17" id="KW-0547">Nucleotide-binding</keyword>
<evidence type="ECO:0000256" key="13">
    <source>
        <dbReference type="ARBA" id="ARBA00023268"/>
    </source>
</evidence>
<dbReference type="SUPFAM" id="SSF53613">
    <property type="entry name" value="Ribokinase-like"/>
    <property type="match status" value="1"/>
</dbReference>
<evidence type="ECO:0000256" key="5">
    <source>
        <dbReference type="ARBA" id="ARBA00022723"/>
    </source>
</evidence>
<evidence type="ECO:0000256" key="11">
    <source>
        <dbReference type="ARBA" id="ARBA00023235"/>
    </source>
</evidence>
<comment type="catalytic activity">
    <reaction evidence="16 17 19">
        <text>(6S)-NADPHX + ADP = AMP + phosphate + NADPH + H(+)</text>
        <dbReference type="Rhea" id="RHEA:32235"/>
        <dbReference type="ChEBI" id="CHEBI:15378"/>
        <dbReference type="ChEBI" id="CHEBI:43474"/>
        <dbReference type="ChEBI" id="CHEBI:57783"/>
        <dbReference type="ChEBI" id="CHEBI:64076"/>
        <dbReference type="ChEBI" id="CHEBI:456215"/>
        <dbReference type="ChEBI" id="CHEBI:456216"/>
        <dbReference type="EC" id="4.2.1.136"/>
    </reaction>
</comment>
<evidence type="ECO:0000256" key="4">
    <source>
        <dbReference type="ARBA" id="ARBA00009524"/>
    </source>
</evidence>
<dbReference type="InterPro" id="IPR030677">
    <property type="entry name" value="Nnr"/>
</dbReference>
<dbReference type="Gene3D" id="3.40.1190.20">
    <property type="match status" value="1"/>
</dbReference>
<dbReference type="EC" id="4.2.1.136" evidence="19"/>
<evidence type="ECO:0000256" key="19">
    <source>
        <dbReference type="PIRNR" id="PIRNR017184"/>
    </source>
</evidence>
<dbReference type="InterPro" id="IPR017953">
    <property type="entry name" value="Carbohydrate_kinase_pred_CS"/>
</dbReference>
<keyword evidence="5 18" id="KW-0479">Metal-binding</keyword>
<evidence type="ECO:0000256" key="15">
    <source>
        <dbReference type="ARBA" id="ARBA00048238"/>
    </source>
</evidence>
<dbReference type="InterPro" id="IPR000631">
    <property type="entry name" value="CARKD"/>
</dbReference>
<keyword evidence="13" id="KW-0511">Multifunctional enzyme</keyword>
<comment type="cofactor">
    <cofactor evidence="17">
        <name>Mg(2+)</name>
        <dbReference type="ChEBI" id="CHEBI:18420"/>
    </cofactor>
</comment>
<dbReference type="InterPro" id="IPR036652">
    <property type="entry name" value="YjeF_N_dom_sf"/>
</dbReference>
<keyword evidence="12 17" id="KW-0456">Lyase</keyword>
<comment type="subunit">
    <text evidence="17">Homotetramer.</text>
</comment>
<dbReference type="SUPFAM" id="SSF64153">
    <property type="entry name" value="YjeF N-terminal domain-like"/>
    <property type="match status" value="1"/>
</dbReference>
<name>A0A931HYI2_9BACI</name>
<dbReference type="NCBIfam" id="TIGR00196">
    <property type="entry name" value="yjeF_cterm"/>
    <property type="match status" value="1"/>
</dbReference>
<proteinExistence type="inferred from homology"/>
<keyword evidence="23" id="KW-1185">Reference proteome</keyword>
<evidence type="ECO:0000256" key="9">
    <source>
        <dbReference type="ARBA" id="ARBA00022958"/>
    </source>
</evidence>
<dbReference type="RefSeq" id="WP_197318205.1">
    <property type="nucleotide sequence ID" value="NZ_JADZSC010000004.1"/>
</dbReference>
<dbReference type="Pfam" id="PF03853">
    <property type="entry name" value="YjeF_N"/>
    <property type="match status" value="1"/>
</dbReference>
<dbReference type="InterPro" id="IPR004443">
    <property type="entry name" value="YjeF_N_dom"/>
</dbReference>
<feature type="binding site" evidence="18">
    <location>
        <begin position="130"/>
        <end position="136"/>
    </location>
    <ligand>
        <name>(6S)-NADPHX</name>
        <dbReference type="ChEBI" id="CHEBI:64076"/>
    </ligand>
</feature>
<feature type="domain" description="YjeF N-terminal" evidence="21">
    <location>
        <begin position="9"/>
        <end position="216"/>
    </location>
</feature>
<dbReference type="HAMAP" id="MF_01966">
    <property type="entry name" value="NADHX_epimerase"/>
    <property type="match status" value="1"/>
</dbReference>
<comment type="catalytic activity">
    <reaction evidence="1 18 19">
        <text>(6R)-NADHX = (6S)-NADHX</text>
        <dbReference type="Rhea" id="RHEA:32215"/>
        <dbReference type="ChEBI" id="CHEBI:64074"/>
        <dbReference type="ChEBI" id="CHEBI:64075"/>
        <dbReference type="EC" id="5.1.99.6"/>
    </reaction>
</comment>
<feature type="binding site" evidence="18">
    <location>
        <position position="58"/>
    </location>
    <ligand>
        <name>K(+)</name>
        <dbReference type="ChEBI" id="CHEBI:29103"/>
    </ligand>
</feature>
<dbReference type="NCBIfam" id="TIGR00197">
    <property type="entry name" value="yjeF_nterm"/>
    <property type="match status" value="1"/>
</dbReference>
<feature type="binding site" evidence="18">
    <location>
        <begin position="57"/>
        <end position="61"/>
    </location>
    <ligand>
        <name>(6S)-NADPHX</name>
        <dbReference type="ChEBI" id="CHEBI:64076"/>
    </ligand>
</feature>
<dbReference type="AlphaFoldDB" id="A0A931HYI2"/>
<reference evidence="22 23" key="1">
    <citation type="journal article" date="2005" name="Int. J. Syst. Evol. Microbiol.">
        <title>Halobacillus yeomjeoni sp. nov., isolated from a marine solar saltern in Korea.</title>
        <authorList>
            <person name="Yoon J.H."/>
            <person name="Kang S.J."/>
            <person name="Lee C.H."/>
            <person name="Oh H.W."/>
            <person name="Oh T.K."/>
        </authorList>
    </citation>
    <scope>NUCLEOTIDE SEQUENCE [LARGE SCALE GENOMIC DNA]</scope>
    <source>
        <strain evidence="22 23">KCTC 3957</strain>
    </source>
</reference>
<dbReference type="GO" id="GO:0052855">
    <property type="term" value="F:ADP-dependent NAD(P)H-hydrate dehydratase activity"/>
    <property type="evidence" value="ECO:0007669"/>
    <property type="project" value="UniProtKB-UniRule"/>
</dbReference>
<feature type="binding site" evidence="17">
    <location>
        <position position="376"/>
    </location>
    <ligand>
        <name>(6S)-NADPHX</name>
        <dbReference type="ChEBI" id="CHEBI:64076"/>
    </ligand>
</feature>
<keyword evidence="11 18" id="KW-0413">Isomerase</keyword>
<dbReference type="Gene3D" id="3.40.50.10260">
    <property type="entry name" value="YjeF N-terminal domain"/>
    <property type="match status" value="1"/>
</dbReference>
<evidence type="ECO:0000256" key="10">
    <source>
        <dbReference type="ARBA" id="ARBA00023027"/>
    </source>
</evidence>
<feature type="domain" description="YjeF C-terminal" evidence="20">
    <location>
        <begin position="224"/>
        <end position="503"/>
    </location>
</feature>
<dbReference type="EC" id="5.1.99.6" evidence="19"/>
<feature type="binding site" evidence="18">
    <location>
        <position position="159"/>
    </location>
    <ligand>
        <name>(6S)-NADPHX</name>
        <dbReference type="ChEBI" id="CHEBI:64076"/>
    </ligand>
</feature>
<comment type="caution">
    <text evidence="22">The sequence shown here is derived from an EMBL/GenBank/DDBJ whole genome shotgun (WGS) entry which is preliminary data.</text>
</comment>
<keyword evidence="10 17" id="KW-0520">NAD</keyword>
<evidence type="ECO:0000256" key="2">
    <source>
        <dbReference type="ARBA" id="ARBA00000909"/>
    </source>
</evidence>
<comment type="similarity">
    <text evidence="18">Belongs to the NnrE/AIBP family.</text>
</comment>
<feature type="binding site" evidence="17">
    <location>
        <begin position="413"/>
        <end position="417"/>
    </location>
    <ligand>
        <name>AMP</name>
        <dbReference type="ChEBI" id="CHEBI:456215"/>
    </ligand>
</feature>
<comment type="function">
    <text evidence="17">Catalyzes the dehydration of the S-form of NAD(P)HX at the expense of ADP, which is converted to AMP. Together with NAD(P)HX epimerase, which catalyzes the epimerization of the S- and R-forms, the enzyme allows the repair of both epimers of NAD(P)HX, a damaged form of NAD(P)H that is a result of enzymatic or heat-dependent hydration.</text>
</comment>
<dbReference type="HAMAP" id="MF_01965">
    <property type="entry name" value="NADHX_dehydratase"/>
    <property type="match status" value="1"/>
</dbReference>
<protein>
    <recommendedName>
        <fullName evidence="19">Bifunctional NAD(P)H-hydrate repair enzyme</fullName>
    </recommendedName>
    <alternativeName>
        <fullName evidence="19">Nicotinamide nucleotide repair protein</fullName>
    </alternativeName>
    <domain>
        <recommendedName>
            <fullName evidence="19">ADP-dependent (S)-NAD(P)H-hydrate dehydratase</fullName>
            <ecNumber evidence="19">4.2.1.136</ecNumber>
        </recommendedName>
        <alternativeName>
            <fullName evidence="19">ADP-dependent NAD(P)HX dehydratase</fullName>
        </alternativeName>
    </domain>
    <domain>
        <recommendedName>
            <fullName evidence="19">NAD(P)H-hydrate epimerase</fullName>
            <ecNumber evidence="19">5.1.99.6</ecNumber>
        </recommendedName>
    </domain>
</protein>
<dbReference type="GO" id="GO:0052856">
    <property type="term" value="F:NAD(P)HX epimerase activity"/>
    <property type="evidence" value="ECO:0007669"/>
    <property type="project" value="UniProtKB-UniRule"/>
</dbReference>
<evidence type="ECO:0000256" key="1">
    <source>
        <dbReference type="ARBA" id="ARBA00000013"/>
    </source>
</evidence>
<comment type="function">
    <text evidence="18">Catalyzes the epimerization of the S- and R-forms of NAD(P)HX, a damaged form of NAD(P)H that is a result of enzymatic or heat-dependent hydration. This is a prerequisite for the S-specific NAD(P)H-hydrate dehydratase to allow the repair of both epimers of NAD(P)HX.</text>
</comment>
<evidence type="ECO:0000256" key="16">
    <source>
        <dbReference type="ARBA" id="ARBA00049209"/>
    </source>
</evidence>
<dbReference type="Proteomes" id="UP000614490">
    <property type="component" value="Unassembled WGS sequence"/>
</dbReference>
<evidence type="ECO:0000256" key="3">
    <source>
        <dbReference type="ARBA" id="ARBA00006001"/>
    </source>
</evidence>
<evidence type="ECO:0000256" key="8">
    <source>
        <dbReference type="ARBA" id="ARBA00022857"/>
    </source>
</evidence>
<evidence type="ECO:0000256" key="6">
    <source>
        <dbReference type="ARBA" id="ARBA00022741"/>
    </source>
</evidence>
<evidence type="ECO:0000256" key="12">
    <source>
        <dbReference type="ARBA" id="ARBA00023239"/>
    </source>
</evidence>
<dbReference type="CDD" id="cd01171">
    <property type="entry name" value="YXKO-related"/>
    <property type="match status" value="1"/>
</dbReference>
<evidence type="ECO:0000313" key="22">
    <source>
        <dbReference type="EMBL" id="MBH0231566.1"/>
    </source>
</evidence>